<evidence type="ECO:0000313" key="13">
    <source>
        <dbReference type="EMBL" id="KJA27715.1"/>
    </source>
</evidence>
<evidence type="ECO:0000256" key="2">
    <source>
        <dbReference type="ARBA" id="ARBA00008869"/>
    </source>
</evidence>
<dbReference type="Gene3D" id="3.40.50.300">
    <property type="entry name" value="P-loop containing nucleotide triphosphate hydrolases"/>
    <property type="match status" value="2"/>
</dbReference>
<name>A0A0D2Q7N9_HYPSF</name>
<dbReference type="Pfam" id="PF00005">
    <property type="entry name" value="ABC_tran"/>
    <property type="match status" value="2"/>
</dbReference>
<feature type="transmembrane region" description="Helical" evidence="11">
    <location>
        <begin position="360"/>
        <end position="380"/>
    </location>
</feature>
<feature type="transmembrane region" description="Helical" evidence="11">
    <location>
        <begin position="1020"/>
        <end position="1040"/>
    </location>
</feature>
<dbReference type="OrthoDB" id="8061355at2759"/>
<keyword evidence="4 11" id="KW-0812">Transmembrane</keyword>
<dbReference type="GO" id="GO:0016887">
    <property type="term" value="F:ATP hydrolysis activity"/>
    <property type="evidence" value="ECO:0007669"/>
    <property type="project" value="InterPro"/>
</dbReference>
<sequence length="1599" mass="174318">MARQNLFWLQLRALIWKNWIVLSRHSFLTILRCLILPIAYGAFLATAQVFLNRLNNYNLGTVVPIKSLESQFDGKTSLIWADDTDGTSNPTPAAIIARITSNFSTSQLAAVKKLSSSSEFPAECPQNFNFFSECFAAIGFSDIPATGNNSINYTISADSGLTFIDVVHHTSDFEKRILPLQWAIDKAIIELQTGVIQQTPLEWPFNQETNEQQKTDIRLSYIRGIRELLGLALFISFIGIAYQLPGSIAGERALLLTEHMKAMGLLDSARIISWHLGISLTYLPAWVIVGLTWKFRLFVHTSAGLIIILHVLLGLVLASWSFFVAAPFGKSPQLAAVVTTFLAIIFAILALVIKATHSGSLVIFSLIFPPMFYIFSLKAICGYENHQIATNALKGDPDRGLVLLPLLIVGLIDVFLWPYLAILLERYLYDAQTPQSPSTSRSWFFWRKKGPNQMTPPIAENIAISVRGLTKTFKGSRFSSKGDVTAVKDLDLDIPKTGIFVLLGSNGAGKSTSLSVIAGLSGITSGTVAFENGASRPSRGTMGIVPQKNVLFPELSCLQTLRVWQAVKWSDSSTTDEDLRQLLRDCDLEQKITANANTLSGGQKRKLQLAIGLLGGSKIVLIDECTSGVDPLSRRALWKTLTSFRDDRTIVFTTHFLDEADLLADHVAILAAPGKVVASGSPVALKRDLGDGYSIHVSFKHSADQEKLEVIEPVKKELLGAIRVIAPAVYVSTHSPHQMFYHLKTRDSEIVQQTLELIDTKVKSGEVISYEIIGTTIEDIFLDLMAKDDIRNDNEEKASRDTASPSPLPKEISMTMDIPTGRPVSPFKQAFTIFHKRLLIGKRSWLTPLLTIGIAVAGSCIPLVFIKGKSQSCVRQFGDSSLSVPLYLPVSPIVPFTLGPSSRVLDSPSGIVSTLGNSTDLFRVTDVPDNATFVNDITQNFLNLSLGGISLDLNTGASLVAWEATPPGLTGPSMLNLATNVLYNRALNSSGNTDRTPTIIRASYSTFPPVAAGTLVSLRWIVFFGAVMAAYPAFFALYVSKERRSSVQAMQLSNGLTDPIGLWLGHLMYDTLAVVVLSTIIIVIFAATASGQFHGLGFLWLVLVLYGIVGALFSYCVSLVVASPLAAFATVAGYQFVIFILYLSAYLLVLTYGKVTESAHLITVLHFAISIVAPVASVTRAALVSVNLFSLLCNGSNPVNASSLGSIIRFGGPILYLFVYGFILLGLLVWADSGTRAPRRLRPRKEVSSTPGTASASREDVNAAAGAVTQSDDLLRVIQVSKTFDGKQVVDDVSLGVGKDTVFALLGPNGAGKTTTFNMIRGDLVPDIGDIIINGTSVVRHPRTARSSLGVCPQFTAIDSQLTVREHLFIYGRLKGLRQGPELQLSIETVMQGTSLGMYADRLASKLSGGNQRKLSLAIALIGNPSVILIDEFSTGIDPKMKREMWQTLRTVAVGKAVVVTTHSMEEASALANSVGILAKRMLALGTTESLSNRYAIYEVHFNCRTREEVVKARNLMTLIPGSRMADDVATRFEVPITADNGLTLAQLFNTLSRNGDFTEYTVERASLESVFLKVIRENNIREADNENAHNKRRAWWRC</sequence>
<feature type="transmembrane region" description="Helical" evidence="11">
    <location>
        <begin position="305"/>
        <end position="328"/>
    </location>
</feature>
<evidence type="ECO:0000256" key="4">
    <source>
        <dbReference type="ARBA" id="ARBA00022692"/>
    </source>
</evidence>
<feature type="transmembrane region" description="Helical" evidence="11">
    <location>
        <begin position="1210"/>
        <end position="1231"/>
    </location>
</feature>
<dbReference type="PANTHER" id="PTHR19229:SF36">
    <property type="entry name" value="ATP-BINDING CASSETTE SUB-FAMILY A MEMBER 2"/>
    <property type="match status" value="1"/>
</dbReference>
<dbReference type="OMA" id="WKNWIVL"/>
<dbReference type="Proteomes" id="UP000054270">
    <property type="component" value="Unassembled WGS sequence"/>
</dbReference>
<dbReference type="GO" id="GO:0016020">
    <property type="term" value="C:membrane"/>
    <property type="evidence" value="ECO:0007669"/>
    <property type="project" value="UniProtKB-SubCell"/>
</dbReference>
<organism evidence="13 14">
    <name type="scientific">Hypholoma sublateritium (strain FD-334 SS-4)</name>
    <dbReference type="NCBI Taxonomy" id="945553"/>
    <lineage>
        <taxon>Eukaryota</taxon>
        <taxon>Fungi</taxon>
        <taxon>Dikarya</taxon>
        <taxon>Basidiomycota</taxon>
        <taxon>Agaricomycotina</taxon>
        <taxon>Agaricomycetes</taxon>
        <taxon>Agaricomycetidae</taxon>
        <taxon>Agaricales</taxon>
        <taxon>Agaricineae</taxon>
        <taxon>Strophariaceae</taxon>
        <taxon>Hypholoma</taxon>
    </lineage>
</organism>
<feature type="transmembrane region" description="Helical" evidence="11">
    <location>
        <begin position="1098"/>
        <end position="1121"/>
    </location>
</feature>
<feature type="transmembrane region" description="Helical" evidence="11">
    <location>
        <begin position="400"/>
        <end position="424"/>
    </location>
</feature>
<feature type="domain" description="ABC transporter" evidence="12">
    <location>
        <begin position="464"/>
        <end position="697"/>
    </location>
</feature>
<keyword evidence="3" id="KW-0813">Transport</keyword>
<dbReference type="PROSITE" id="PS50893">
    <property type="entry name" value="ABC_TRANSPORTER_2"/>
    <property type="match status" value="2"/>
</dbReference>
<dbReference type="InterPro" id="IPR027417">
    <property type="entry name" value="P-loop_NTPase"/>
</dbReference>
<evidence type="ECO:0000256" key="7">
    <source>
        <dbReference type="ARBA" id="ARBA00022840"/>
    </source>
</evidence>
<dbReference type="GO" id="GO:0140359">
    <property type="term" value="F:ABC-type transporter activity"/>
    <property type="evidence" value="ECO:0007669"/>
    <property type="project" value="InterPro"/>
</dbReference>
<feature type="transmembrane region" description="Helical" evidence="11">
    <location>
        <begin position="271"/>
        <end position="293"/>
    </location>
</feature>
<dbReference type="PROSITE" id="PS00211">
    <property type="entry name" value="ABC_TRANSPORTER_1"/>
    <property type="match status" value="2"/>
</dbReference>
<dbReference type="InterPro" id="IPR017871">
    <property type="entry name" value="ABC_transporter-like_CS"/>
</dbReference>
<dbReference type="GO" id="GO:0005524">
    <property type="term" value="F:ATP binding"/>
    <property type="evidence" value="ECO:0007669"/>
    <property type="project" value="UniProtKB-KW"/>
</dbReference>
<comment type="subcellular location">
    <subcellularLocation>
        <location evidence="1">Membrane</location>
        <topology evidence="1">Multi-pass membrane protein</topology>
    </subcellularLocation>
</comment>
<feature type="transmembrane region" description="Helical" evidence="11">
    <location>
        <begin position="1127"/>
        <end position="1149"/>
    </location>
</feature>
<gene>
    <name evidence="13" type="ORF">HYPSUDRAFT_197884</name>
</gene>
<keyword evidence="8 11" id="KW-1133">Transmembrane helix</keyword>
<evidence type="ECO:0000256" key="1">
    <source>
        <dbReference type="ARBA" id="ARBA00004141"/>
    </source>
</evidence>
<dbReference type="PANTHER" id="PTHR19229">
    <property type="entry name" value="ATP-BINDING CASSETTE TRANSPORTER SUBFAMILY A ABCA"/>
    <property type="match status" value="1"/>
</dbReference>
<evidence type="ECO:0000256" key="10">
    <source>
        <dbReference type="SAM" id="MobiDB-lite"/>
    </source>
</evidence>
<keyword evidence="7" id="KW-0067">ATP-binding</keyword>
<feature type="transmembrane region" description="Helical" evidence="11">
    <location>
        <begin position="845"/>
        <end position="866"/>
    </location>
</feature>
<keyword evidence="14" id="KW-1185">Reference proteome</keyword>
<feature type="region of interest" description="Disordered" evidence="10">
    <location>
        <begin position="1240"/>
        <end position="1261"/>
    </location>
</feature>
<accession>A0A0D2Q7N9</accession>
<dbReference type="STRING" id="945553.A0A0D2Q7N9"/>
<feature type="domain" description="ABC transporter" evidence="12">
    <location>
        <begin position="1275"/>
        <end position="1504"/>
    </location>
</feature>
<dbReference type="InterPro" id="IPR003439">
    <property type="entry name" value="ABC_transporter-like_ATP-bd"/>
</dbReference>
<evidence type="ECO:0000256" key="5">
    <source>
        <dbReference type="ARBA" id="ARBA00022737"/>
    </source>
</evidence>
<evidence type="ECO:0000256" key="3">
    <source>
        <dbReference type="ARBA" id="ARBA00022448"/>
    </source>
</evidence>
<feature type="transmembrane region" description="Helical" evidence="11">
    <location>
        <begin position="1161"/>
        <end position="1190"/>
    </location>
</feature>
<protein>
    <recommendedName>
        <fullName evidence="12">ABC transporter domain-containing protein</fullName>
    </recommendedName>
</protein>
<dbReference type="InterPro" id="IPR003593">
    <property type="entry name" value="AAA+_ATPase"/>
</dbReference>
<dbReference type="InterPro" id="IPR013525">
    <property type="entry name" value="ABC2_TM"/>
</dbReference>
<proteinExistence type="inferred from homology"/>
<reference evidence="14" key="1">
    <citation type="submission" date="2014-04" db="EMBL/GenBank/DDBJ databases">
        <title>Evolutionary Origins and Diversification of the Mycorrhizal Mutualists.</title>
        <authorList>
            <consortium name="DOE Joint Genome Institute"/>
            <consortium name="Mycorrhizal Genomics Consortium"/>
            <person name="Kohler A."/>
            <person name="Kuo A."/>
            <person name="Nagy L.G."/>
            <person name="Floudas D."/>
            <person name="Copeland A."/>
            <person name="Barry K.W."/>
            <person name="Cichocki N."/>
            <person name="Veneault-Fourrey C."/>
            <person name="LaButti K."/>
            <person name="Lindquist E.A."/>
            <person name="Lipzen A."/>
            <person name="Lundell T."/>
            <person name="Morin E."/>
            <person name="Murat C."/>
            <person name="Riley R."/>
            <person name="Ohm R."/>
            <person name="Sun H."/>
            <person name="Tunlid A."/>
            <person name="Henrissat B."/>
            <person name="Grigoriev I.V."/>
            <person name="Hibbett D.S."/>
            <person name="Martin F."/>
        </authorList>
    </citation>
    <scope>NUCLEOTIDE SEQUENCE [LARGE SCALE GENOMIC DNA]</scope>
    <source>
        <strain evidence="14">FD-334 SS-4</strain>
    </source>
</reference>
<feature type="transmembrane region" description="Helical" evidence="11">
    <location>
        <begin position="27"/>
        <end position="51"/>
    </location>
</feature>
<dbReference type="InterPro" id="IPR026082">
    <property type="entry name" value="ABCA"/>
</dbReference>
<evidence type="ECO:0000259" key="12">
    <source>
        <dbReference type="PROSITE" id="PS50893"/>
    </source>
</evidence>
<evidence type="ECO:0000256" key="6">
    <source>
        <dbReference type="ARBA" id="ARBA00022741"/>
    </source>
</evidence>
<keyword evidence="6" id="KW-0547">Nucleotide-binding</keyword>
<keyword evidence="9 11" id="KW-0472">Membrane</keyword>
<feature type="transmembrane region" description="Helical" evidence="11">
    <location>
        <begin position="228"/>
        <end position="245"/>
    </location>
</feature>
<comment type="similarity">
    <text evidence="2">Belongs to the ABC transporter superfamily. ABCA family.</text>
</comment>
<dbReference type="EMBL" id="KN817523">
    <property type="protein sequence ID" value="KJA27715.1"/>
    <property type="molecule type" value="Genomic_DNA"/>
</dbReference>
<feature type="region of interest" description="Disordered" evidence="10">
    <location>
        <begin position="793"/>
        <end position="812"/>
    </location>
</feature>
<keyword evidence="5" id="KW-0677">Repeat</keyword>
<feature type="transmembrane region" description="Helical" evidence="11">
    <location>
        <begin position="334"/>
        <end position="353"/>
    </location>
</feature>
<dbReference type="SMART" id="SM00382">
    <property type="entry name" value="AAA"/>
    <property type="match status" value="2"/>
</dbReference>
<dbReference type="Pfam" id="PF12698">
    <property type="entry name" value="ABC2_membrane_3"/>
    <property type="match status" value="2"/>
</dbReference>
<evidence type="ECO:0000256" key="8">
    <source>
        <dbReference type="ARBA" id="ARBA00022989"/>
    </source>
</evidence>
<evidence type="ECO:0000256" key="9">
    <source>
        <dbReference type="ARBA" id="ARBA00023136"/>
    </source>
</evidence>
<dbReference type="GO" id="GO:0005319">
    <property type="term" value="F:lipid transporter activity"/>
    <property type="evidence" value="ECO:0007669"/>
    <property type="project" value="TreeGrafter"/>
</dbReference>
<evidence type="ECO:0000313" key="14">
    <source>
        <dbReference type="Proteomes" id="UP000054270"/>
    </source>
</evidence>
<evidence type="ECO:0000256" key="11">
    <source>
        <dbReference type="SAM" id="Phobius"/>
    </source>
</evidence>
<dbReference type="SUPFAM" id="SSF52540">
    <property type="entry name" value="P-loop containing nucleoside triphosphate hydrolases"/>
    <property type="match status" value="2"/>
</dbReference>
<dbReference type="CDD" id="cd03263">
    <property type="entry name" value="ABC_subfamily_A"/>
    <property type="match status" value="2"/>
</dbReference>
<feature type="transmembrane region" description="Helical" evidence="11">
    <location>
        <begin position="1060"/>
        <end position="1086"/>
    </location>
</feature>